<feature type="compositionally biased region" description="Basic and acidic residues" evidence="1">
    <location>
        <begin position="66"/>
        <end position="76"/>
    </location>
</feature>
<comment type="caution">
    <text evidence="2">The sequence shown here is derived from an EMBL/GenBank/DDBJ whole genome shotgun (WGS) entry which is preliminary data.</text>
</comment>
<gene>
    <name evidence="2" type="primary">Necator_chrII.g5700</name>
    <name evidence="2" type="ORF">RB195_017907</name>
</gene>
<dbReference type="EMBL" id="JAVFWL010000002">
    <property type="protein sequence ID" value="KAK6734404.1"/>
    <property type="molecule type" value="Genomic_DNA"/>
</dbReference>
<name>A0ABR1C7A7_NECAM</name>
<proteinExistence type="predicted"/>
<keyword evidence="3" id="KW-1185">Reference proteome</keyword>
<evidence type="ECO:0000256" key="1">
    <source>
        <dbReference type="SAM" id="MobiDB-lite"/>
    </source>
</evidence>
<reference evidence="2 3" key="1">
    <citation type="submission" date="2023-08" db="EMBL/GenBank/DDBJ databases">
        <title>A Necator americanus chromosomal reference genome.</title>
        <authorList>
            <person name="Ilik V."/>
            <person name="Petrzelkova K.J."/>
            <person name="Pardy F."/>
            <person name="Fuh T."/>
            <person name="Niatou-Singa F.S."/>
            <person name="Gouil Q."/>
            <person name="Baker L."/>
            <person name="Ritchie M.E."/>
            <person name="Jex A.R."/>
            <person name="Gazzola D."/>
            <person name="Li H."/>
            <person name="Toshio Fujiwara R."/>
            <person name="Zhan B."/>
            <person name="Aroian R.V."/>
            <person name="Pafco B."/>
            <person name="Schwarz E.M."/>
        </authorList>
    </citation>
    <scope>NUCLEOTIDE SEQUENCE [LARGE SCALE GENOMIC DNA]</scope>
    <source>
        <strain evidence="2 3">Aroian</strain>
        <tissue evidence="2">Whole animal</tissue>
    </source>
</reference>
<accession>A0ABR1C7A7</accession>
<dbReference type="Proteomes" id="UP001303046">
    <property type="component" value="Unassembled WGS sequence"/>
</dbReference>
<organism evidence="2 3">
    <name type="scientific">Necator americanus</name>
    <name type="common">Human hookworm</name>
    <dbReference type="NCBI Taxonomy" id="51031"/>
    <lineage>
        <taxon>Eukaryota</taxon>
        <taxon>Metazoa</taxon>
        <taxon>Ecdysozoa</taxon>
        <taxon>Nematoda</taxon>
        <taxon>Chromadorea</taxon>
        <taxon>Rhabditida</taxon>
        <taxon>Rhabditina</taxon>
        <taxon>Rhabditomorpha</taxon>
        <taxon>Strongyloidea</taxon>
        <taxon>Ancylostomatidae</taxon>
        <taxon>Bunostominae</taxon>
        <taxon>Necator</taxon>
    </lineage>
</organism>
<sequence length="148" mass="16706">MASYETAFWGRLFAVMQGEMPLDSPTSDYDCQEELKPTCNMLCDGADDMVQSHNTENSSSNMTDVRCSDHLEWKQEELEEEDDKEVKEETGDPEEPSFCDLIASFSADIDTFAENVDDLENLSENIQCIMRNIVNGDGRPVGAWKDIC</sequence>
<feature type="region of interest" description="Disordered" evidence="1">
    <location>
        <begin position="50"/>
        <end position="98"/>
    </location>
</feature>
<evidence type="ECO:0000313" key="3">
    <source>
        <dbReference type="Proteomes" id="UP001303046"/>
    </source>
</evidence>
<protein>
    <submittedName>
        <fullName evidence="2">Uncharacterized protein</fullName>
    </submittedName>
</protein>
<evidence type="ECO:0000313" key="2">
    <source>
        <dbReference type="EMBL" id="KAK6734404.1"/>
    </source>
</evidence>
<feature type="compositionally biased region" description="Polar residues" evidence="1">
    <location>
        <begin position="51"/>
        <end position="63"/>
    </location>
</feature>